<dbReference type="InterPro" id="IPR007016">
    <property type="entry name" value="O-antigen_ligase-rel_domated"/>
</dbReference>
<protein>
    <submittedName>
        <fullName evidence="8">Unannotated protein</fullName>
    </submittedName>
</protein>
<dbReference type="InterPro" id="IPR051533">
    <property type="entry name" value="WaaL-like"/>
</dbReference>
<feature type="transmembrane region" description="Helical" evidence="6">
    <location>
        <begin position="180"/>
        <end position="198"/>
    </location>
</feature>
<evidence type="ECO:0000256" key="2">
    <source>
        <dbReference type="ARBA" id="ARBA00022692"/>
    </source>
</evidence>
<feature type="transmembrane region" description="Helical" evidence="6">
    <location>
        <begin position="41"/>
        <end position="59"/>
    </location>
</feature>
<keyword evidence="4 6" id="KW-0472">Membrane</keyword>
<feature type="transmembrane region" description="Helical" evidence="6">
    <location>
        <begin position="478"/>
        <end position="494"/>
    </location>
</feature>
<reference evidence="8" key="1">
    <citation type="submission" date="2020-05" db="EMBL/GenBank/DDBJ databases">
        <authorList>
            <person name="Chiriac C."/>
            <person name="Salcher M."/>
            <person name="Ghai R."/>
            <person name="Kavagutti S V."/>
        </authorList>
    </citation>
    <scope>NUCLEOTIDE SEQUENCE</scope>
</reference>
<evidence type="ECO:0000256" key="3">
    <source>
        <dbReference type="ARBA" id="ARBA00022989"/>
    </source>
</evidence>
<feature type="transmembrane region" description="Helical" evidence="6">
    <location>
        <begin position="99"/>
        <end position="116"/>
    </location>
</feature>
<proteinExistence type="predicted"/>
<feature type="transmembrane region" description="Helical" evidence="6">
    <location>
        <begin position="286"/>
        <end position="303"/>
    </location>
</feature>
<evidence type="ECO:0000256" key="6">
    <source>
        <dbReference type="SAM" id="Phobius"/>
    </source>
</evidence>
<feature type="transmembrane region" description="Helical" evidence="6">
    <location>
        <begin position="424"/>
        <end position="442"/>
    </location>
</feature>
<feature type="transmembrane region" description="Helical" evidence="6">
    <location>
        <begin position="71"/>
        <end position="92"/>
    </location>
</feature>
<sequence>MRAVTPLLAALSGPISTAGVLIVTTVGAAALVVGHERLRGILALIALALAPALLVLDLSDSPQLSFIHTSPLAAIGLGIVGLGLIAGLAFVLQKNSRAFPILVAIALPFRLPIQVGGDTANLLLPLYLVVAAGAVAWAAPLVLGKSADEERPATLIDWALAGWLLLYGIGSLWSSDPSKAVQQAVFFYIPFSILYLLIVRVKWTPQLIRGCAMVLVGLALAFSAIAFYEFGTETLLLNPKLLISNQFHTYFRVNSVFFDPNIFGRFLMLVLVGLSATLLDTRRARDIAALAGGIAVLLAAMVMTLSQSSLVGLLAGLAVIAALRWSWWKVGVITLALAAIGVTAVVVAPAKDGIKIHSLRVLNNESSGHANLVSGGIDLFTARPLAGWGSGSFSKAYRQEQKAGAPTAVSASHTTPVTAAAEEGILGLIAYLLVLIAGFLRVSQGARRSTARTAATAGLAALVVHSMTYAAFFEDPSMWVILGLGVALPIPLTREQRRAGREARRSEGDDPAVAAQPAPAT</sequence>
<feature type="transmembrane region" description="Helical" evidence="6">
    <location>
        <begin position="262"/>
        <end position="279"/>
    </location>
</feature>
<feature type="transmembrane region" description="Helical" evidence="6">
    <location>
        <begin position="15"/>
        <end position="34"/>
    </location>
</feature>
<comment type="subcellular location">
    <subcellularLocation>
        <location evidence="1">Membrane</location>
        <topology evidence="1">Multi-pass membrane protein</topology>
    </subcellularLocation>
</comment>
<name>A0A6J7D3X0_9ZZZZ</name>
<organism evidence="8">
    <name type="scientific">freshwater metagenome</name>
    <dbReference type="NCBI Taxonomy" id="449393"/>
    <lineage>
        <taxon>unclassified sequences</taxon>
        <taxon>metagenomes</taxon>
        <taxon>ecological metagenomes</taxon>
    </lineage>
</organism>
<dbReference type="PANTHER" id="PTHR37422:SF13">
    <property type="entry name" value="LIPOPOLYSACCHARIDE BIOSYNTHESIS PROTEIN PA4999-RELATED"/>
    <property type="match status" value="1"/>
</dbReference>
<feature type="transmembrane region" description="Helical" evidence="6">
    <location>
        <begin position="155"/>
        <end position="174"/>
    </location>
</feature>
<dbReference type="GO" id="GO:0016020">
    <property type="term" value="C:membrane"/>
    <property type="evidence" value="ECO:0007669"/>
    <property type="project" value="UniProtKB-SubCell"/>
</dbReference>
<feature type="transmembrane region" description="Helical" evidence="6">
    <location>
        <begin position="309"/>
        <end position="325"/>
    </location>
</feature>
<evidence type="ECO:0000259" key="7">
    <source>
        <dbReference type="Pfam" id="PF04932"/>
    </source>
</evidence>
<feature type="region of interest" description="Disordered" evidence="5">
    <location>
        <begin position="497"/>
        <end position="521"/>
    </location>
</feature>
<feature type="transmembrane region" description="Helical" evidence="6">
    <location>
        <begin position="454"/>
        <end position="472"/>
    </location>
</feature>
<evidence type="ECO:0000256" key="1">
    <source>
        <dbReference type="ARBA" id="ARBA00004141"/>
    </source>
</evidence>
<feature type="transmembrane region" description="Helical" evidence="6">
    <location>
        <begin position="122"/>
        <end position="143"/>
    </location>
</feature>
<gene>
    <name evidence="8" type="ORF">UFOPK3444_00364</name>
</gene>
<dbReference type="AlphaFoldDB" id="A0A6J7D3X0"/>
<dbReference type="PANTHER" id="PTHR37422">
    <property type="entry name" value="TEICHURONIC ACID BIOSYNTHESIS PROTEIN TUAE"/>
    <property type="match status" value="1"/>
</dbReference>
<feature type="compositionally biased region" description="Basic and acidic residues" evidence="5">
    <location>
        <begin position="497"/>
        <end position="508"/>
    </location>
</feature>
<evidence type="ECO:0000313" key="8">
    <source>
        <dbReference type="EMBL" id="CAB4864400.1"/>
    </source>
</evidence>
<keyword evidence="3 6" id="KW-1133">Transmembrane helix</keyword>
<feature type="domain" description="O-antigen ligase-related" evidence="7">
    <location>
        <begin position="294"/>
        <end position="432"/>
    </location>
</feature>
<evidence type="ECO:0000256" key="4">
    <source>
        <dbReference type="ARBA" id="ARBA00023136"/>
    </source>
</evidence>
<keyword evidence="2 6" id="KW-0812">Transmembrane</keyword>
<dbReference type="Pfam" id="PF04932">
    <property type="entry name" value="Wzy_C"/>
    <property type="match status" value="1"/>
</dbReference>
<feature type="transmembrane region" description="Helical" evidence="6">
    <location>
        <begin position="210"/>
        <end position="228"/>
    </location>
</feature>
<evidence type="ECO:0000256" key="5">
    <source>
        <dbReference type="SAM" id="MobiDB-lite"/>
    </source>
</evidence>
<accession>A0A6J7D3X0</accession>
<feature type="compositionally biased region" description="Low complexity" evidence="5">
    <location>
        <begin position="511"/>
        <end position="521"/>
    </location>
</feature>
<dbReference type="EMBL" id="CAFBLU010000004">
    <property type="protein sequence ID" value="CAB4864400.1"/>
    <property type="molecule type" value="Genomic_DNA"/>
</dbReference>
<feature type="transmembrane region" description="Helical" evidence="6">
    <location>
        <begin position="332"/>
        <end position="350"/>
    </location>
</feature>